<protein>
    <recommendedName>
        <fullName evidence="4">Phosphoglycerate mutase</fullName>
    </recommendedName>
</protein>
<feature type="region of interest" description="Disordered" evidence="1">
    <location>
        <begin position="675"/>
        <end position="735"/>
    </location>
</feature>
<dbReference type="OrthoDB" id="414418at2759"/>
<name>A0A2J7ZNT5_9CHLO</name>
<feature type="compositionally biased region" description="Low complexity" evidence="1">
    <location>
        <begin position="182"/>
        <end position="204"/>
    </location>
</feature>
<evidence type="ECO:0000313" key="3">
    <source>
        <dbReference type="Proteomes" id="UP000236333"/>
    </source>
</evidence>
<dbReference type="PANTHER" id="PTHR16469:SF27">
    <property type="entry name" value="UBIQUITIN-ASSOCIATED AND SH3 DOMAIN-CONTAINING BA-RELATED"/>
    <property type="match status" value="1"/>
</dbReference>
<gene>
    <name evidence="2" type="ORF">TSOC_012130</name>
</gene>
<feature type="region of interest" description="Disordered" evidence="1">
    <location>
        <begin position="501"/>
        <end position="552"/>
    </location>
</feature>
<feature type="compositionally biased region" description="Gly residues" evidence="1">
    <location>
        <begin position="343"/>
        <end position="358"/>
    </location>
</feature>
<proteinExistence type="predicted"/>
<dbReference type="SUPFAM" id="SSF53254">
    <property type="entry name" value="Phosphoglycerate mutase-like"/>
    <property type="match status" value="1"/>
</dbReference>
<dbReference type="Proteomes" id="UP000236333">
    <property type="component" value="Unassembled WGS sequence"/>
</dbReference>
<feature type="compositionally biased region" description="Low complexity" evidence="1">
    <location>
        <begin position="328"/>
        <end position="342"/>
    </location>
</feature>
<dbReference type="InterPro" id="IPR029033">
    <property type="entry name" value="His_PPase_superfam"/>
</dbReference>
<feature type="region of interest" description="Disordered" evidence="1">
    <location>
        <begin position="437"/>
        <end position="476"/>
    </location>
</feature>
<feature type="region of interest" description="Disordered" evidence="1">
    <location>
        <begin position="115"/>
        <end position="145"/>
    </location>
</feature>
<accession>A0A2J7ZNT5</accession>
<dbReference type="InterPro" id="IPR013078">
    <property type="entry name" value="His_Pase_superF_clade-1"/>
</dbReference>
<comment type="caution">
    <text evidence="2">The sequence shown here is derived from an EMBL/GenBank/DDBJ whole genome shotgun (WGS) entry which is preliminary data.</text>
</comment>
<evidence type="ECO:0000313" key="2">
    <source>
        <dbReference type="EMBL" id="PNH01933.1"/>
    </source>
</evidence>
<feature type="compositionally biased region" description="Low complexity" evidence="1">
    <location>
        <begin position="443"/>
        <end position="454"/>
    </location>
</feature>
<dbReference type="PANTHER" id="PTHR16469">
    <property type="entry name" value="UBIQUITIN-ASSOCIATED AND SH3 DOMAIN-CONTAINING BA-RELATED"/>
    <property type="match status" value="1"/>
</dbReference>
<feature type="region of interest" description="Disordered" evidence="1">
    <location>
        <begin position="182"/>
        <end position="217"/>
    </location>
</feature>
<feature type="compositionally biased region" description="Low complexity" evidence="1">
    <location>
        <begin position="524"/>
        <end position="533"/>
    </location>
</feature>
<keyword evidence="3" id="KW-1185">Reference proteome</keyword>
<reference evidence="2 3" key="1">
    <citation type="journal article" date="2017" name="Mol. Biol. Evol.">
        <title>The 4-celled Tetrabaena socialis nuclear genome reveals the essential components for genetic control of cell number at the origin of multicellularity in the volvocine lineage.</title>
        <authorList>
            <person name="Featherston J."/>
            <person name="Arakaki Y."/>
            <person name="Hanschen E.R."/>
            <person name="Ferris P.J."/>
            <person name="Michod R.E."/>
            <person name="Olson B.J.S.C."/>
            <person name="Nozaki H."/>
            <person name="Durand P.M."/>
        </authorList>
    </citation>
    <scope>NUCLEOTIDE SEQUENCE [LARGE SCALE GENOMIC DNA]</scope>
    <source>
        <strain evidence="2 3">NIES-571</strain>
    </source>
</reference>
<feature type="compositionally biased region" description="Low complexity" evidence="1">
    <location>
        <begin position="297"/>
        <end position="310"/>
    </location>
</feature>
<feature type="compositionally biased region" description="Gly residues" evidence="1">
    <location>
        <begin position="506"/>
        <end position="523"/>
    </location>
</feature>
<dbReference type="EMBL" id="PGGS01000759">
    <property type="protein sequence ID" value="PNH01933.1"/>
    <property type="molecule type" value="Genomic_DNA"/>
</dbReference>
<dbReference type="Pfam" id="PF00300">
    <property type="entry name" value="His_Phos_1"/>
    <property type="match status" value="1"/>
</dbReference>
<sequence>MAPRQYVLVMRHAERQDEVDEIWVATEESRPAGRPWDPPLSSPRGLAQADEAAARLAAWEQSNGARIVAVVVSPFLRCLQTAAAVCHRLGLPRLHLSWPASETLCRVHQPPPGPLPAWMWPRQPQQPEGAQHGGGDRSSSGGWGLSPEEYLATLGAAVEVGGGAAAGAEVVAEAVPAAGAAATAGEGQRQRGQQGEQAQEGLADGAHEAGDAAACSDQQEAAASGLSGGRRVLLQGLSVAVLPAPQEPRAAPQPPPAQQLQPGSSGVQYGSDRAAGQAATAGAPGGGASEDAARQRAGVGEEAGQEAGAEATDRTGMSGAAGTSAINARGSGAAEFAGEGADSPGGGGARSGSSGGGPETAEAEADAAAGELGGRASGRGGSSSSNCTTAPATGAALYGDAPYSVPYSPETLEAAHVRYQALLRCIMAAAPPLHGAAGGAAGAAGAAGPPRDASGSGGSECLGRGDDGQAGSAGGPGMAAWRALWLAGDRRRDARISASWAAAAPGSGGGQAGGELDGGGSSGAHGDAAAAAASGGGALPPPDVSEGQQQQRAAAMAAAAAAAAAAQAEADAADRLSLDSLGDEAVQRYVRQPISQIESVRCHGRAGTFGAGGDAATGAGEADGGWREAAEEPALAVLVVSHGEAVACAASTVAPWALVYEVRHTGFVALATAADGADEGEEEEAAPGGGIGASVDAAWELVADPRGEHARHPSDEPHYVDAQEGLPDREASGSW</sequence>
<feature type="compositionally biased region" description="Acidic residues" evidence="1">
    <location>
        <begin position="676"/>
        <end position="685"/>
    </location>
</feature>
<dbReference type="InterPro" id="IPR051710">
    <property type="entry name" value="Phosphatase_SH3-domain"/>
</dbReference>
<organism evidence="2 3">
    <name type="scientific">Tetrabaena socialis</name>
    <dbReference type="NCBI Taxonomy" id="47790"/>
    <lineage>
        <taxon>Eukaryota</taxon>
        <taxon>Viridiplantae</taxon>
        <taxon>Chlorophyta</taxon>
        <taxon>core chlorophytes</taxon>
        <taxon>Chlorophyceae</taxon>
        <taxon>CS clade</taxon>
        <taxon>Chlamydomonadales</taxon>
        <taxon>Tetrabaenaceae</taxon>
        <taxon>Tetrabaena</taxon>
    </lineage>
</organism>
<feature type="region of interest" description="Disordered" evidence="1">
    <location>
        <begin position="246"/>
        <end position="367"/>
    </location>
</feature>
<evidence type="ECO:0008006" key="4">
    <source>
        <dbReference type="Google" id="ProtNLM"/>
    </source>
</evidence>
<feature type="compositionally biased region" description="Basic and acidic residues" evidence="1">
    <location>
        <begin position="703"/>
        <end position="735"/>
    </location>
</feature>
<evidence type="ECO:0000256" key="1">
    <source>
        <dbReference type="SAM" id="MobiDB-lite"/>
    </source>
</evidence>
<dbReference type="AlphaFoldDB" id="A0A2J7ZNT5"/>
<dbReference type="Gene3D" id="3.40.50.1240">
    <property type="entry name" value="Phosphoglycerate mutase-like"/>
    <property type="match status" value="1"/>
</dbReference>